<dbReference type="Proteomes" id="UP000824469">
    <property type="component" value="Unassembled WGS sequence"/>
</dbReference>
<dbReference type="SMART" id="SM00979">
    <property type="entry name" value="TIFY"/>
    <property type="match status" value="1"/>
</dbReference>
<accession>A0AA38BXI2</accession>
<protein>
    <recommendedName>
        <fullName evidence="3">Tify domain-containing protein</fullName>
    </recommendedName>
</protein>
<gene>
    <name evidence="4" type="ORF">KI387_031846</name>
</gene>
<proteinExistence type="inferred from homology"/>
<dbReference type="GO" id="GO:2000022">
    <property type="term" value="P:regulation of jasmonic acid mediated signaling pathway"/>
    <property type="evidence" value="ECO:0007669"/>
    <property type="project" value="TreeGrafter"/>
</dbReference>
<dbReference type="AlphaFoldDB" id="A0AA38BXI2"/>
<feature type="non-terminal residue" evidence="4">
    <location>
        <position position="140"/>
    </location>
</feature>
<dbReference type="InterPro" id="IPR040390">
    <property type="entry name" value="TIFY/JAZ"/>
</dbReference>
<dbReference type="GO" id="GO:0031347">
    <property type="term" value="P:regulation of defense response"/>
    <property type="evidence" value="ECO:0007669"/>
    <property type="project" value="TreeGrafter"/>
</dbReference>
<dbReference type="PANTHER" id="PTHR33077:SF140">
    <property type="entry name" value="PROTEIN TIFY 10B"/>
    <property type="match status" value="1"/>
</dbReference>
<dbReference type="EMBL" id="JAHRHJ020003813">
    <property type="protein sequence ID" value="KAH9287729.1"/>
    <property type="molecule type" value="Genomic_DNA"/>
</dbReference>
<feature type="region of interest" description="Disordered" evidence="2">
    <location>
        <begin position="1"/>
        <end position="36"/>
    </location>
</feature>
<evidence type="ECO:0000256" key="2">
    <source>
        <dbReference type="SAM" id="MobiDB-lite"/>
    </source>
</evidence>
<evidence type="ECO:0000259" key="3">
    <source>
        <dbReference type="PROSITE" id="PS51320"/>
    </source>
</evidence>
<dbReference type="GO" id="GO:0009611">
    <property type="term" value="P:response to wounding"/>
    <property type="evidence" value="ECO:0007669"/>
    <property type="project" value="TreeGrafter"/>
</dbReference>
<keyword evidence="5" id="KW-1185">Reference proteome</keyword>
<dbReference type="InterPro" id="IPR010399">
    <property type="entry name" value="Tify_dom"/>
</dbReference>
<comment type="similarity">
    <text evidence="1">Belongs to the TIFY/JAZ family.</text>
</comment>
<dbReference type="PANTHER" id="PTHR33077">
    <property type="entry name" value="PROTEIN TIFY 4A-RELATED-RELATED"/>
    <property type="match status" value="1"/>
</dbReference>
<name>A0AA38BXI2_TAXCH</name>
<evidence type="ECO:0000313" key="5">
    <source>
        <dbReference type="Proteomes" id="UP000824469"/>
    </source>
</evidence>
<feature type="domain" description="Tify" evidence="3">
    <location>
        <begin position="85"/>
        <end position="119"/>
    </location>
</feature>
<reference evidence="4 5" key="1">
    <citation type="journal article" date="2021" name="Nat. Plants">
        <title>The Taxus genome provides insights into paclitaxel biosynthesis.</title>
        <authorList>
            <person name="Xiong X."/>
            <person name="Gou J."/>
            <person name="Liao Q."/>
            <person name="Li Y."/>
            <person name="Zhou Q."/>
            <person name="Bi G."/>
            <person name="Li C."/>
            <person name="Du R."/>
            <person name="Wang X."/>
            <person name="Sun T."/>
            <person name="Guo L."/>
            <person name="Liang H."/>
            <person name="Lu P."/>
            <person name="Wu Y."/>
            <person name="Zhang Z."/>
            <person name="Ro D.K."/>
            <person name="Shang Y."/>
            <person name="Huang S."/>
            <person name="Yan J."/>
        </authorList>
    </citation>
    <scope>NUCLEOTIDE SEQUENCE [LARGE SCALE GENOMIC DNA]</scope>
    <source>
        <strain evidence="4">Ta-2019</strain>
    </source>
</reference>
<dbReference type="PROSITE" id="PS51320">
    <property type="entry name" value="TIFY"/>
    <property type="match status" value="1"/>
</dbReference>
<organism evidence="4 5">
    <name type="scientific">Taxus chinensis</name>
    <name type="common">Chinese yew</name>
    <name type="synonym">Taxus wallichiana var. chinensis</name>
    <dbReference type="NCBI Taxonomy" id="29808"/>
    <lineage>
        <taxon>Eukaryota</taxon>
        <taxon>Viridiplantae</taxon>
        <taxon>Streptophyta</taxon>
        <taxon>Embryophyta</taxon>
        <taxon>Tracheophyta</taxon>
        <taxon>Spermatophyta</taxon>
        <taxon>Pinopsida</taxon>
        <taxon>Pinidae</taxon>
        <taxon>Conifers II</taxon>
        <taxon>Cupressales</taxon>
        <taxon>Taxaceae</taxon>
        <taxon>Taxus</taxon>
    </lineage>
</organism>
<sequence length="140" mass="15431">NSAEEGGPSENKRCSITSTQLEEMVSEEEMSRDSVSTPIMSCRRGMLNLDLSLLPSTHSFQAFSPLNWGGPSPSFRQVRSFNKQQEQEHGQLTIFYGGAVNVYNVSADKAKAIMMMASKSATPTPLSDMQTFYKNTPLKA</sequence>
<dbReference type="GO" id="GO:0005634">
    <property type="term" value="C:nucleus"/>
    <property type="evidence" value="ECO:0007669"/>
    <property type="project" value="TreeGrafter"/>
</dbReference>
<feature type="non-terminal residue" evidence="4">
    <location>
        <position position="1"/>
    </location>
</feature>
<dbReference type="Pfam" id="PF06200">
    <property type="entry name" value="tify"/>
    <property type="match status" value="1"/>
</dbReference>
<evidence type="ECO:0000256" key="1">
    <source>
        <dbReference type="ARBA" id="ARBA00008614"/>
    </source>
</evidence>
<comment type="caution">
    <text evidence="4">The sequence shown here is derived from an EMBL/GenBank/DDBJ whole genome shotgun (WGS) entry which is preliminary data.</text>
</comment>
<evidence type="ECO:0000313" key="4">
    <source>
        <dbReference type="EMBL" id="KAH9287729.1"/>
    </source>
</evidence>